<dbReference type="HAMAP" id="MF_01110">
    <property type="entry name" value="ArgC_type2"/>
    <property type="match status" value="1"/>
</dbReference>
<evidence type="ECO:0000313" key="10">
    <source>
        <dbReference type="Proteomes" id="UP000234483"/>
    </source>
</evidence>
<feature type="domain" description="Semialdehyde dehydrogenase NAD-binding" evidence="7">
    <location>
        <begin position="6"/>
        <end position="107"/>
    </location>
</feature>
<dbReference type="EC" id="1.2.1.38" evidence="6"/>
<dbReference type="UniPathway" id="UPA00068">
    <property type="reaction ID" value="UER00108"/>
</dbReference>
<dbReference type="PANTHER" id="PTHR32338">
    <property type="entry name" value="N-ACETYL-GAMMA-GLUTAMYL-PHOSPHATE REDUCTASE, CHLOROPLASTIC-RELATED-RELATED"/>
    <property type="match status" value="1"/>
</dbReference>
<dbReference type="EMBL" id="PJRQ01000038">
    <property type="protein sequence ID" value="PLR10296.1"/>
    <property type="molecule type" value="Genomic_DNA"/>
</dbReference>
<keyword evidence="2 6" id="KW-0055">Arginine biosynthesis</keyword>
<comment type="similarity">
    <text evidence="6">Belongs to the NAGSA dehydrogenase family. Type 2 subfamily.</text>
</comment>
<dbReference type="Gene3D" id="3.40.50.720">
    <property type="entry name" value="NAD(P)-binding Rossmann-like Domain"/>
    <property type="match status" value="1"/>
</dbReference>
<evidence type="ECO:0000256" key="2">
    <source>
        <dbReference type="ARBA" id="ARBA00022571"/>
    </source>
</evidence>
<keyword evidence="11" id="KW-1185">Reference proteome</keyword>
<dbReference type="Pfam" id="PF22698">
    <property type="entry name" value="Semialdhyde_dhC_1"/>
    <property type="match status" value="1"/>
</dbReference>
<comment type="pathway">
    <text evidence="6">Amino-acid biosynthesis; L-arginine biosynthesis; N(2)-acetyl-L-ornithine from L-glutamate: step 3/4.</text>
</comment>
<organism evidence="9 10">
    <name type="scientific">Caulobacter flavus</name>
    <dbReference type="NCBI Taxonomy" id="1679497"/>
    <lineage>
        <taxon>Bacteria</taxon>
        <taxon>Pseudomonadati</taxon>
        <taxon>Pseudomonadota</taxon>
        <taxon>Alphaproteobacteria</taxon>
        <taxon>Caulobacterales</taxon>
        <taxon>Caulobacteraceae</taxon>
        <taxon>Caulobacter</taxon>
    </lineage>
</organism>
<dbReference type="GO" id="GO:0005737">
    <property type="term" value="C:cytoplasm"/>
    <property type="evidence" value="ECO:0007669"/>
    <property type="project" value="UniProtKB-SubCell"/>
</dbReference>
<gene>
    <name evidence="6 9" type="primary">argC</name>
    <name evidence="8" type="ORF">C1707_22270</name>
    <name evidence="9" type="ORF">CFHF_17435</name>
</gene>
<dbReference type="GO" id="GO:0006526">
    <property type="term" value="P:L-arginine biosynthetic process"/>
    <property type="evidence" value="ECO:0007669"/>
    <property type="project" value="UniProtKB-UniRule"/>
</dbReference>
<dbReference type="PANTHER" id="PTHR32338:SF10">
    <property type="entry name" value="N-ACETYL-GAMMA-GLUTAMYL-PHOSPHATE REDUCTASE, CHLOROPLASTIC-RELATED"/>
    <property type="match status" value="1"/>
</dbReference>
<dbReference type="EMBL" id="CP026100">
    <property type="protein sequence ID" value="AYV48764.1"/>
    <property type="molecule type" value="Genomic_DNA"/>
</dbReference>
<evidence type="ECO:0000256" key="5">
    <source>
        <dbReference type="ARBA" id="ARBA00023002"/>
    </source>
</evidence>
<sequence>MANTPKVFIDGEVGTTGLQIRERLIGRTDLQLISIDPDKRKDPAARAEMLNAADAVILCLPDDAAKEAVGLIENPLVKVIDASSAHRTHADWTYGFAELDKEQRKKIAGSKRISNPGCYATAAVSLTRPLVSAGLLSADLPVSFNGVSGYSGGGKAMIAEFEDEASPNYTKVAYRIYGLSLTHKHVPEIQKHGGLLTRPIFTPAVGRYAQGMLVELPLHLGLLEGSCSLGDIHAALAAHYKGEAFVEVASLDEAKSLATLDPEGLNGTNRIKLFVFGSDTSGQARLVALLDNLGKGASGAAVQNLNLSLGLDEKAGL</sequence>
<evidence type="ECO:0000256" key="1">
    <source>
        <dbReference type="ARBA" id="ARBA00022490"/>
    </source>
</evidence>
<keyword evidence="4 6" id="KW-0521">NADP</keyword>
<keyword evidence="5 6" id="KW-0560">Oxidoreductase</keyword>
<dbReference type="InterPro" id="IPR050085">
    <property type="entry name" value="AGPR"/>
</dbReference>
<keyword evidence="1 6" id="KW-0963">Cytoplasm</keyword>
<keyword evidence="3 6" id="KW-0028">Amino-acid biosynthesis</keyword>
<dbReference type="CDD" id="cd23935">
    <property type="entry name" value="AGPR_2_C"/>
    <property type="match status" value="1"/>
</dbReference>
<dbReference type="RefSeq" id="WP_101714259.1">
    <property type="nucleotide sequence ID" value="NZ_CP026100.1"/>
</dbReference>
<dbReference type="AlphaFoldDB" id="A0A2N5CQM0"/>
<proteinExistence type="inferred from homology"/>
<dbReference type="SMART" id="SM00859">
    <property type="entry name" value="Semialdhyde_dh"/>
    <property type="match status" value="1"/>
</dbReference>
<dbReference type="InterPro" id="IPR058924">
    <property type="entry name" value="AGPR_dimerisation_dom"/>
</dbReference>
<evidence type="ECO:0000313" key="8">
    <source>
        <dbReference type="EMBL" id="AYV48764.1"/>
    </source>
</evidence>
<evidence type="ECO:0000313" key="9">
    <source>
        <dbReference type="EMBL" id="PLR10296.1"/>
    </source>
</evidence>
<evidence type="ECO:0000259" key="7">
    <source>
        <dbReference type="SMART" id="SM00859"/>
    </source>
</evidence>
<reference evidence="8 11" key="2">
    <citation type="submission" date="2018-01" db="EMBL/GenBank/DDBJ databases">
        <title>Complete genome sequence of Caulobacter flavus RHGG3.</title>
        <authorList>
            <person name="Yang E."/>
        </authorList>
    </citation>
    <scope>NUCLEOTIDE SEQUENCE [LARGE SCALE GENOMIC DNA]</scope>
    <source>
        <strain evidence="8 11">RHGG3</strain>
    </source>
</reference>
<dbReference type="InterPro" id="IPR000534">
    <property type="entry name" value="Semialdehyde_DH_NAD-bd"/>
</dbReference>
<dbReference type="Pfam" id="PF01118">
    <property type="entry name" value="Semialdhyde_dh"/>
    <property type="match status" value="1"/>
</dbReference>
<dbReference type="GO" id="GO:0051287">
    <property type="term" value="F:NAD binding"/>
    <property type="evidence" value="ECO:0007669"/>
    <property type="project" value="InterPro"/>
</dbReference>
<dbReference type="CDD" id="cd17896">
    <property type="entry name" value="AGPR_2_N"/>
    <property type="match status" value="1"/>
</dbReference>
<dbReference type="Proteomes" id="UP000234483">
    <property type="component" value="Unassembled WGS sequence"/>
</dbReference>
<dbReference type="OrthoDB" id="9801289at2"/>
<evidence type="ECO:0000256" key="3">
    <source>
        <dbReference type="ARBA" id="ARBA00022605"/>
    </source>
</evidence>
<protein>
    <recommendedName>
        <fullName evidence="6">N-acetyl-gamma-glutamyl-phosphate reductase</fullName>
        <shortName evidence="6">AGPR</shortName>
        <ecNumber evidence="6">1.2.1.38</ecNumber>
    </recommendedName>
    <alternativeName>
        <fullName evidence="6">N-acetyl-glutamate semialdehyde dehydrogenase</fullName>
        <shortName evidence="6">NAGSA dehydrogenase</shortName>
    </alternativeName>
</protein>
<evidence type="ECO:0000256" key="4">
    <source>
        <dbReference type="ARBA" id="ARBA00022857"/>
    </source>
</evidence>
<dbReference type="InterPro" id="IPR036291">
    <property type="entry name" value="NAD(P)-bd_dom_sf"/>
</dbReference>
<comment type="subcellular location">
    <subcellularLocation>
        <location evidence="6">Cytoplasm</location>
    </subcellularLocation>
</comment>
<comment type="function">
    <text evidence="6">Catalyzes the NADPH-dependent reduction of N-acetyl-5-glutamyl phosphate to yield N-acetyl-L-glutamate 5-semialdehyde.</text>
</comment>
<dbReference type="NCBIfam" id="TIGR01851">
    <property type="entry name" value="argC_other"/>
    <property type="match status" value="1"/>
</dbReference>
<dbReference type="KEGG" id="cfh:C1707_22270"/>
<comment type="catalytic activity">
    <reaction evidence="6">
        <text>N-acetyl-L-glutamate 5-semialdehyde + phosphate + NADP(+) = N-acetyl-L-glutamyl 5-phosphate + NADPH + H(+)</text>
        <dbReference type="Rhea" id="RHEA:21588"/>
        <dbReference type="ChEBI" id="CHEBI:15378"/>
        <dbReference type="ChEBI" id="CHEBI:29123"/>
        <dbReference type="ChEBI" id="CHEBI:43474"/>
        <dbReference type="ChEBI" id="CHEBI:57783"/>
        <dbReference type="ChEBI" id="CHEBI:57936"/>
        <dbReference type="ChEBI" id="CHEBI:58349"/>
        <dbReference type="EC" id="1.2.1.38"/>
    </reaction>
</comment>
<name>A0A2N5CQM0_9CAUL</name>
<accession>A0A2N5CQM0</accession>
<dbReference type="SUPFAM" id="SSF51735">
    <property type="entry name" value="NAD(P)-binding Rossmann-fold domains"/>
    <property type="match status" value="1"/>
</dbReference>
<reference evidence="9 10" key="1">
    <citation type="submission" date="2017-12" db="EMBL/GenBank/DDBJ databases">
        <title>The genome sequence of Caulobacter flavus CGMCC1 15093.</title>
        <authorList>
            <person name="Gao J."/>
            <person name="Mao X."/>
            <person name="Sun J."/>
        </authorList>
    </citation>
    <scope>NUCLEOTIDE SEQUENCE [LARGE SCALE GENOMIC DNA]</scope>
    <source>
        <strain evidence="9 10">CGMCC1 15093</strain>
    </source>
</reference>
<dbReference type="Gene3D" id="3.30.360.10">
    <property type="entry name" value="Dihydrodipicolinate Reductase, domain 2"/>
    <property type="match status" value="1"/>
</dbReference>
<dbReference type="Proteomes" id="UP000281192">
    <property type="component" value="Chromosome"/>
</dbReference>
<evidence type="ECO:0000256" key="6">
    <source>
        <dbReference type="HAMAP-Rule" id="MF_01110"/>
    </source>
</evidence>
<dbReference type="SUPFAM" id="SSF55347">
    <property type="entry name" value="Glyceraldehyde-3-phosphate dehydrogenase-like, C-terminal domain"/>
    <property type="match status" value="1"/>
</dbReference>
<feature type="active site" evidence="6">
    <location>
        <position position="118"/>
    </location>
</feature>
<dbReference type="InterPro" id="IPR010136">
    <property type="entry name" value="AGPR_type-2"/>
</dbReference>
<evidence type="ECO:0000313" key="11">
    <source>
        <dbReference type="Proteomes" id="UP000281192"/>
    </source>
</evidence>
<dbReference type="GO" id="GO:0003942">
    <property type="term" value="F:N-acetyl-gamma-glutamyl-phosphate reductase activity"/>
    <property type="evidence" value="ECO:0007669"/>
    <property type="project" value="UniProtKB-UniRule"/>
</dbReference>